<dbReference type="NCBIfam" id="TIGR01509">
    <property type="entry name" value="HAD-SF-IA-v3"/>
    <property type="match status" value="1"/>
</dbReference>
<comment type="caution">
    <text evidence="1">The sequence shown here is derived from an EMBL/GenBank/DDBJ whole genome shotgun (WGS) entry which is preliminary data.</text>
</comment>
<name>A0A645J6R0_9ZZZZ</name>
<dbReference type="GO" id="GO:0003850">
    <property type="term" value="F:2-deoxyglucose-6-phosphatase activity"/>
    <property type="evidence" value="ECO:0007669"/>
    <property type="project" value="UniProtKB-EC"/>
</dbReference>
<dbReference type="InterPro" id="IPR006439">
    <property type="entry name" value="HAD-SF_hydro_IA"/>
</dbReference>
<gene>
    <name evidence="1" type="primary">hxpB_3</name>
    <name evidence="1" type="ORF">SDC9_207069</name>
</gene>
<dbReference type="InterPro" id="IPR023214">
    <property type="entry name" value="HAD_sf"/>
</dbReference>
<dbReference type="EC" id="3.1.3.68" evidence="1"/>
<dbReference type="Pfam" id="PF00702">
    <property type="entry name" value="Hydrolase"/>
    <property type="match status" value="1"/>
</dbReference>
<evidence type="ECO:0000313" key="1">
    <source>
        <dbReference type="EMBL" id="MPN59348.1"/>
    </source>
</evidence>
<dbReference type="PANTHER" id="PTHR18901">
    <property type="entry name" value="2-DEOXYGLUCOSE-6-PHOSPHATE PHOSPHATASE 2"/>
    <property type="match status" value="1"/>
</dbReference>
<keyword evidence="1" id="KW-0378">Hydrolase</keyword>
<dbReference type="AlphaFoldDB" id="A0A645J6R0"/>
<dbReference type="Gene3D" id="3.40.50.1000">
    <property type="entry name" value="HAD superfamily/HAD-like"/>
    <property type="match status" value="1"/>
</dbReference>
<dbReference type="EMBL" id="VSSQ01133245">
    <property type="protein sequence ID" value="MPN59348.1"/>
    <property type="molecule type" value="Genomic_DNA"/>
</dbReference>
<accession>A0A645J6R0</accession>
<dbReference type="PANTHER" id="PTHR18901:SF38">
    <property type="entry name" value="PSEUDOURIDINE-5'-PHOSPHATASE"/>
    <property type="match status" value="1"/>
</dbReference>
<sequence length="124" mass="12982">MAAQWTVGLASSSPRVLIDTIIEQLAIGDVVTTSVSTEEIGGVGKPAPDVYLEVCRRLNADPARSIAIEDAPNGIRSAHAAGMKVIAVPPHFHPPTADVLSLAHLVIDSLEELSVDRIAALLEA</sequence>
<protein>
    <submittedName>
        <fullName evidence="1">Hexitol phosphatase B</fullName>
        <ecNumber evidence="1">3.1.3.68</ecNumber>
    </submittedName>
</protein>
<dbReference type="InterPro" id="IPR036412">
    <property type="entry name" value="HAD-like_sf"/>
</dbReference>
<organism evidence="1">
    <name type="scientific">bioreactor metagenome</name>
    <dbReference type="NCBI Taxonomy" id="1076179"/>
    <lineage>
        <taxon>unclassified sequences</taxon>
        <taxon>metagenomes</taxon>
        <taxon>ecological metagenomes</taxon>
    </lineage>
</organism>
<dbReference type="SUPFAM" id="SSF56784">
    <property type="entry name" value="HAD-like"/>
    <property type="match status" value="1"/>
</dbReference>
<proteinExistence type="predicted"/>
<reference evidence="1" key="1">
    <citation type="submission" date="2019-08" db="EMBL/GenBank/DDBJ databases">
        <authorList>
            <person name="Kucharzyk K."/>
            <person name="Murdoch R.W."/>
            <person name="Higgins S."/>
            <person name="Loffler F."/>
        </authorList>
    </citation>
    <scope>NUCLEOTIDE SEQUENCE</scope>
</reference>